<keyword evidence="8" id="KW-0539">Nucleus</keyword>
<evidence type="ECO:0000256" key="9">
    <source>
        <dbReference type="ARBA" id="ARBA00026227"/>
    </source>
</evidence>
<evidence type="ECO:0000256" key="6">
    <source>
        <dbReference type="ARBA" id="ARBA00023010"/>
    </source>
</evidence>
<dbReference type="Gene3D" id="1.25.40.510">
    <property type="entry name" value="GLE1-like"/>
    <property type="match status" value="1"/>
</dbReference>
<evidence type="ECO:0000256" key="2">
    <source>
        <dbReference type="ARBA" id="ARBA00011056"/>
    </source>
</evidence>
<evidence type="ECO:0000313" key="11">
    <source>
        <dbReference type="EMBL" id="KRG97515.1"/>
    </source>
</evidence>
<evidence type="ECO:0000256" key="10">
    <source>
        <dbReference type="ARBA" id="ARBA00029983"/>
    </source>
</evidence>
<dbReference type="AlphaFoldDB" id="K7MPC8"/>
<protein>
    <recommendedName>
        <fullName evidence="9">mRNA export factor GLE1</fullName>
    </recommendedName>
    <alternativeName>
        <fullName evidence="10">Nucleoporin GLE1</fullName>
    </alternativeName>
</protein>
<evidence type="ECO:0000256" key="3">
    <source>
        <dbReference type="ARBA" id="ARBA00022448"/>
    </source>
</evidence>
<evidence type="ECO:0000256" key="1">
    <source>
        <dbReference type="ARBA" id="ARBA00004567"/>
    </source>
</evidence>
<dbReference type="STRING" id="3847.K7MPC8"/>
<dbReference type="EnsemblPlants" id="KRG97515">
    <property type="protein sequence ID" value="KRG97515"/>
    <property type="gene ID" value="GLYMA_18G013000"/>
</dbReference>
<dbReference type="SMR" id="K7MPC8"/>
<name>K7MPC8_SOYBN</name>
<dbReference type="Pfam" id="PF07817">
    <property type="entry name" value="GLE1"/>
    <property type="match status" value="1"/>
</dbReference>
<dbReference type="eggNOG" id="KOG2412">
    <property type="taxonomic scope" value="Eukaryota"/>
</dbReference>
<evidence type="ECO:0000313" key="12">
    <source>
        <dbReference type="EnsemblPlants" id="KRG97515"/>
    </source>
</evidence>
<dbReference type="GO" id="GO:0016973">
    <property type="term" value="P:poly(A)+ mRNA export from nucleus"/>
    <property type="evidence" value="ECO:0007669"/>
    <property type="project" value="InterPro"/>
</dbReference>
<evidence type="ECO:0000256" key="7">
    <source>
        <dbReference type="ARBA" id="ARBA00023132"/>
    </source>
</evidence>
<dbReference type="OrthoDB" id="1933892at2759"/>
<keyword evidence="13" id="KW-1185">Reference proteome</keyword>
<dbReference type="GO" id="GO:0015031">
    <property type="term" value="P:protein transport"/>
    <property type="evidence" value="ECO:0007669"/>
    <property type="project" value="UniProtKB-KW"/>
</dbReference>
<gene>
    <name evidence="11" type="ORF">GLYMA_18G013000</name>
</gene>
<reference evidence="11" key="3">
    <citation type="submission" date="2018-07" db="EMBL/GenBank/DDBJ databases">
        <title>WGS assembly of Glycine max.</title>
        <authorList>
            <person name="Schmutz J."/>
            <person name="Cannon S."/>
            <person name="Schlueter J."/>
            <person name="Ma J."/>
            <person name="Mitros T."/>
            <person name="Nelson W."/>
            <person name="Hyten D."/>
            <person name="Song Q."/>
            <person name="Thelen J."/>
            <person name="Cheng J."/>
            <person name="Xu D."/>
            <person name="Hellsten U."/>
            <person name="May G."/>
            <person name="Yu Y."/>
            <person name="Sakurai T."/>
            <person name="Umezawa T."/>
            <person name="Bhattacharyya M."/>
            <person name="Sandhu D."/>
            <person name="Valliyodan B."/>
            <person name="Lindquist E."/>
            <person name="Peto M."/>
            <person name="Grant D."/>
            <person name="Shu S."/>
            <person name="Goodstein D."/>
            <person name="Barry K."/>
            <person name="Futrell-Griggs M."/>
            <person name="Abernathy B."/>
            <person name="Du J."/>
            <person name="Tian Z."/>
            <person name="Zhu L."/>
            <person name="Gill N."/>
            <person name="Joshi T."/>
            <person name="Libault M."/>
            <person name="Sethuraman A."/>
            <person name="Zhang X."/>
            <person name="Shinozaki K."/>
            <person name="Nguyen H."/>
            <person name="Wing R."/>
            <person name="Cregan P."/>
            <person name="Specht J."/>
            <person name="Grimwood J."/>
            <person name="Rokhsar D."/>
            <person name="Stacey G."/>
            <person name="Shoemaker R."/>
            <person name="Jackson S."/>
        </authorList>
    </citation>
    <scope>NUCLEOTIDE SEQUENCE</scope>
    <source>
        <tissue evidence="11">Callus</tissue>
    </source>
</reference>
<accession>K7MPC8</accession>
<dbReference type="Proteomes" id="UP000008827">
    <property type="component" value="Chromosome 18"/>
</dbReference>
<proteinExistence type="inferred from homology"/>
<dbReference type="InParanoid" id="K7MPC8"/>
<evidence type="ECO:0000256" key="8">
    <source>
        <dbReference type="ARBA" id="ARBA00023242"/>
    </source>
</evidence>
<keyword evidence="7" id="KW-0906">Nuclear pore complex</keyword>
<dbReference type="HOGENOM" id="CLU_2324863_0_0_1"/>
<evidence type="ECO:0000256" key="4">
    <source>
        <dbReference type="ARBA" id="ARBA00022816"/>
    </source>
</evidence>
<dbReference type="PANTHER" id="PTHR12960">
    <property type="entry name" value="GLE-1-RELATED"/>
    <property type="match status" value="1"/>
</dbReference>
<keyword evidence="6" id="KW-0811">Translocation</keyword>
<dbReference type="EMBL" id="CM000851">
    <property type="protein sequence ID" value="KRG97515.1"/>
    <property type="molecule type" value="Genomic_DNA"/>
</dbReference>
<comment type="subcellular location">
    <subcellularLocation>
        <location evidence="1">Nucleus</location>
        <location evidence="1">Nuclear pore complex</location>
    </subcellularLocation>
</comment>
<dbReference type="GO" id="GO:0005643">
    <property type="term" value="C:nuclear pore"/>
    <property type="evidence" value="ECO:0007669"/>
    <property type="project" value="UniProtKB-SubCell"/>
</dbReference>
<dbReference type="PANTHER" id="PTHR12960:SF0">
    <property type="entry name" value="MRNA EXPORT FACTOR GLE1"/>
    <property type="match status" value="1"/>
</dbReference>
<reference evidence="11 12" key="1">
    <citation type="journal article" date="2010" name="Nature">
        <title>Genome sequence of the palaeopolyploid soybean.</title>
        <authorList>
            <person name="Schmutz J."/>
            <person name="Cannon S.B."/>
            <person name="Schlueter J."/>
            <person name="Ma J."/>
            <person name="Mitros T."/>
            <person name="Nelson W."/>
            <person name="Hyten D.L."/>
            <person name="Song Q."/>
            <person name="Thelen J.J."/>
            <person name="Cheng J."/>
            <person name="Xu D."/>
            <person name="Hellsten U."/>
            <person name="May G.D."/>
            <person name="Yu Y."/>
            <person name="Sakurai T."/>
            <person name="Umezawa T."/>
            <person name="Bhattacharyya M.K."/>
            <person name="Sandhu D."/>
            <person name="Valliyodan B."/>
            <person name="Lindquist E."/>
            <person name="Peto M."/>
            <person name="Grant D."/>
            <person name="Shu S."/>
            <person name="Goodstein D."/>
            <person name="Barry K."/>
            <person name="Futrell-Griggs M."/>
            <person name="Abernathy B."/>
            <person name="Du J."/>
            <person name="Tian Z."/>
            <person name="Zhu L."/>
            <person name="Gill N."/>
            <person name="Joshi T."/>
            <person name="Libault M."/>
            <person name="Sethuraman A."/>
            <person name="Zhang X.-C."/>
            <person name="Shinozaki K."/>
            <person name="Nguyen H.T."/>
            <person name="Wing R.A."/>
            <person name="Cregan P."/>
            <person name="Specht J."/>
            <person name="Grimwood J."/>
            <person name="Rokhsar D."/>
            <person name="Stacey G."/>
            <person name="Shoemaker R.C."/>
            <person name="Jackson S.A."/>
        </authorList>
    </citation>
    <scope>NUCLEOTIDE SEQUENCE [LARGE SCALE GENOMIC DNA]</scope>
    <source>
        <strain evidence="12">cv. Williams 82</strain>
        <tissue evidence="11">Callus</tissue>
    </source>
</reference>
<dbReference type="InterPro" id="IPR038506">
    <property type="entry name" value="GLE1-like_sf"/>
</dbReference>
<dbReference type="Gramene" id="KRG97515">
    <property type="protein sequence ID" value="KRG97515"/>
    <property type="gene ID" value="GLYMA_18G013000"/>
</dbReference>
<keyword evidence="3" id="KW-0813">Transport</keyword>
<dbReference type="PaxDb" id="3847-GLYMA18G01641.1"/>
<organism evidence="11">
    <name type="scientific">Glycine max</name>
    <name type="common">Soybean</name>
    <name type="synonym">Glycine hispida</name>
    <dbReference type="NCBI Taxonomy" id="3847"/>
    <lineage>
        <taxon>Eukaryota</taxon>
        <taxon>Viridiplantae</taxon>
        <taxon>Streptophyta</taxon>
        <taxon>Embryophyta</taxon>
        <taxon>Tracheophyta</taxon>
        <taxon>Spermatophyta</taxon>
        <taxon>Magnoliopsida</taxon>
        <taxon>eudicotyledons</taxon>
        <taxon>Gunneridae</taxon>
        <taxon>Pentapetalae</taxon>
        <taxon>rosids</taxon>
        <taxon>fabids</taxon>
        <taxon>Fabales</taxon>
        <taxon>Fabaceae</taxon>
        <taxon>Papilionoideae</taxon>
        <taxon>50 kb inversion clade</taxon>
        <taxon>NPAAA clade</taxon>
        <taxon>indigoferoid/millettioid clade</taxon>
        <taxon>Phaseoleae</taxon>
        <taxon>Glycine</taxon>
        <taxon>Glycine subgen. Soja</taxon>
    </lineage>
</organism>
<keyword evidence="5" id="KW-0653">Protein transport</keyword>
<comment type="similarity">
    <text evidence="2">Belongs to the GLE1 family.</text>
</comment>
<evidence type="ECO:0000313" key="13">
    <source>
        <dbReference type="Proteomes" id="UP000008827"/>
    </source>
</evidence>
<keyword evidence="4" id="KW-0509">mRNA transport</keyword>
<evidence type="ECO:0000256" key="5">
    <source>
        <dbReference type="ARBA" id="ARBA00022927"/>
    </source>
</evidence>
<reference evidence="12" key="2">
    <citation type="submission" date="2018-02" db="UniProtKB">
        <authorList>
            <consortium name="EnsemblPlants"/>
        </authorList>
    </citation>
    <scope>IDENTIFICATION</scope>
    <source>
        <strain evidence="12">Williams 82</strain>
    </source>
</reference>
<dbReference type="InterPro" id="IPR012476">
    <property type="entry name" value="GLE1"/>
</dbReference>
<sequence>MARGFLNTLPANQYTAVSLNALLQMAGFALYKRYKSQFLKMLNVVSENFLVDLKSRNIPELTRTVTEIQTYIEDKKFLQEPERWRQQPNYAPNGRFNNY</sequence>